<feature type="compositionally biased region" description="Gly residues" evidence="1">
    <location>
        <begin position="20"/>
        <end position="35"/>
    </location>
</feature>
<name>A0A6J1VBB9_9SAUR</name>
<feature type="region of interest" description="Disordered" evidence="1">
    <location>
        <begin position="305"/>
        <end position="329"/>
    </location>
</feature>
<dbReference type="AlphaFoldDB" id="A0A6J1VBB9"/>
<gene>
    <name evidence="3" type="primary">LOC113423389</name>
</gene>
<organism evidence="2 3">
    <name type="scientific">Notechis scutatus</name>
    <name type="common">mainland tiger snake</name>
    <dbReference type="NCBI Taxonomy" id="8663"/>
    <lineage>
        <taxon>Eukaryota</taxon>
        <taxon>Metazoa</taxon>
        <taxon>Chordata</taxon>
        <taxon>Craniata</taxon>
        <taxon>Vertebrata</taxon>
        <taxon>Euteleostomi</taxon>
        <taxon>Lepidosauria</taxon>
        <taxon>Squamata</taxon>
        <taxon>Bifurcata</taxon>
        <taxon>Unidentata</taxon>
        <taxon>Episquamata</taxon>
        <taxon>Toxicofera</taxon>
        <taxon>Serpentes</taxon>
        <taxon>Colubroidea</taxon>
        <taxon>Elapidae</taxon>
        <taxon>Hydrophiinae</taxon>
        <taxon>Notechis</taxon>
    </lineage>
</organism>
<dbReference type="GeneID" id="113423389"/>
<feature type="compositionally biased region" description="Low complexity" evidence="1">
    <location>
        <begin position="309"/>
        <end position="318"/>
    </location>
</feature>
<feature type="compositionally biased region" description="Basic residues" evidence="1">
    <location>
        <begin position="319"/>
        <end position="329"/>
    </location>
</feature>
<feature type="region of interest" description="Disordered" evidence="1">
    <location>
        <begin position="1"/>
        <end position="291"/>
    </location>
</feature>
<reference evidence="3" key="1">
    <citation type="submission" date="2025-08" db="UniProtKB">
        <authorList>
            <consortium name="RefSeq"/>
        </authorList>
    </citation>
    <scope>IDENTIFICATION</scope>
</reference>
<evidence type="ECO:0000313" key="3">
    <source>
        <dbReference type="RefSeq" id="XP_026540552.1"/>
    </source>
</evidence>
<keyword evidence="2" id="KW-1185">Reference proteome</keyword>
<proteinExistence type="predicted"/>
<feature type="compositionally biased region" description="Pro residues" evidence="1">
    <location>
        <begin position="136"/>
        <end position="148"/>
    </location>
</feature>
<feature type="compositionally biased region" description="Low complexity" evidence="1">
    <location>
        <begin position="67"/>
        <end position="81"/>
    </location>
</feature>
<feature type="compositionally biased region" description="Pro residues" evidence="1">
    <location>
        <begin position="213"/>
        <end position="223"/>
    </location>
</feature>
<feature type="compositionally biased region" description="Basic and acidic residues" evidence="1">
    <location>
        <begin position="182"/>
        <end position="192"/>
    </location>
</feature>
<dbReference type="KEGG" id="nss:113423389"/>
<dbReference type="RefSeq" id="XP_026540552.1">
    <property type="nucleotide sequence ID" value="XM_026684767.1"/>
</dbReference>
<sequence>MRASAAATFPSPGSAPGEAPGRGGRAGPEGGGGCPGLSQLGPDRRLKSAPLLPRPAPSLVRLRRPKGAAPGRARAAKGLRPPQRRAAPDRLGASSAEGPPADAHRARLPDPPVGRGSFSRGVGEAGRCSGATSRPQEPPASPPPPPAQGPLTGGDGRRRTAGESRSLCPPPAAPRLGGLAGRRGDEPRRDEAGLGAPGEAEGGHLSGRSPAAPAAPPSLPARRPPTARRPPVRPGPGPAPSAASPAPVPPRKADQLPRARSASLAGRSAAIGELERSGAGGDLPLAPSRPGAPLRLRAYLHWSRSVLGAPSAPRPASLPRRRRARHLRG</sequence>
<protein>
    <submittedName>
        <fullName evidence="3">Basic salivary proline-rich protein 1-like</fullName>
    </submittedName>
</protein>
<dbReference type="Proteomes" id="UP000504612">
    <property type="component" value="Unplaced"/>
</dbReference>
<evidence type="ECO:0000256" key="1">
    <source>
        <dbReference type="SAM" id="MobiDB-lite"/>
    </source>
</evidence>
<feature type="compositionally biased region" description="Low complexity" evidence="1">
    <location>
        <begin position="258"/>
        <end position="270"/>
    </location>
</feature>
<evidence type="ECO:0000313" key="2">
    <source>
        <dbReference type="Proteomes" id="UP000504612"/>
    </source>
</evidence>
<accession>A0A6J1VBB9</accession>
<feature type="compositionally biased region" description="Low complexity" evidence="1">
    <location>
        <begin position="10"/>
        <end position="19"/>
    </location>
</feature>